<evidence type="ECO:0000313" key="1">
    <source>
        <dbReference type="EMBL" id="KAJ5071457.1"/>
    </source>
</evidence>
<organism evidence="2 3">
    <name type="scientific">Anaeramoeba ignava</name>
    <name type="common">Anaerobic marine amoeba</name>
    <dbReference type="NCBI Taxonomy" id="1746090"/>
    <lineage>
        <taxon>Eukaryota</taxon>
        <taxon>Metamonada</taxon>
        <taxon>Anaeramoebidae</taxon>
        <taxon>Anaeramoeba</taxon>
    </lineage>
</organism>
<evidence type="ECO:0000313" key="2">
    <source>
        <dbReference type="EMBL" id="KAJ5071487.1"/>
    </source>
</evidence>
<sequence length="130" mass="15819">MGANQSSLFSYENIQENPFQISMTKEFVEMITNNFNNIQEVDYNKIPKISIEKIFREKFPQKYSELQQNMFDCFIQKEKPEMCMKEIEDFFEFIFNSDKFYFIKNKYRNNLLFLLFPLNNPFTYQIGKTT</sequence>
<dbReference type="EMBL" id="JAPDFW010000088">
    <property type="protein sequence ID" value="KAJ5071487.1"/>
    <property type="molecule type" value="Genomic_DNA"/>
</dbReference>
<gene>
    <name evidence="1" type="ORF">M0811_10300</name>
    <name evidence="2" type="ORF">M0811_10331</name>
</gene>
<dbReference type="AlphaFoldDB" id="A0A9Q0R8W5"/>
<dbReference type="Proteomes" id="UP001149090">
    <property type="component" value="Unassembled WGS sequence"/>
</dbReference>
<dbReference type="EMBL" id="JAPDFW010000088">
    <property type="protein sequence ID" value="KAJ5071457.1"/>
    <property type="molecule type" value="Genomic_DNA"/>
</dbReference>
<proteinExistence type="predicted"/>
<keyword evidence="3" id="KW-1185">Reference proteome</keyword>
<comment type="caution">
    <text evidence="2">The sequence shown here is derived from an EMBL/GenBank/DDBJ whole genome shotgun (WGS) entry which is preliminary data.</text>
</comment>
<evidence type="ECO:0000313" key="3">
    <source>
        <dbReference type="Proteomes" id="UP001149090"/>
    </source>
</evidence>
<name>A0A9Q0R8W5_ANAIG</name>
<accession>A0A9Q0R8W5</accession>
<reference evidence="2" key="1">
    <citation type="submission" date="2022-10" db="EMBL/GenBank/DDBJ databases">
        <title>Novel sulphate-reducing endosymbionts in the free-living metamonad Anaeramoeba.</title>
        <authorList>
            <person name="Jerlstrom-Hultqvist J."/>
            <person name="Cepicka I."/>
            <person name="Gallot-Lavallee L."/>
            <person name="Salas-Leiva D."/>
            <person name="Curtis B.A."/>
            <person name="Zahonova K."/>
            <person name="Pipaliya S."/>
            <person name="Dacks J."/>
            <person name="Roger A.J."/>
        </authorList>
    </citation>
    <scope>NUCLEOTIDE SEQUENCE</scope>
    <source>
        <strain evidence="2">BMAN</strain>
    </source>
</reference>
<protein>
    <submittedName>
        <fullName evidence="2">Uncharacterized protein</fullName>
    </submittedName>
</protein>